<keyword evidence="1" id="KW-0418">Kinase</keyword>
<dbReference type="AlphaFoldDB" id="A0A2P2LZQ2"/>
<organism evidence="1">
    <name type="scientific">Rhizophora mucronata</name>
    <name type="common">Asiatic mangrove</name>
    <dbReference type="NCBI Taxonomy" id="61149"/>
    <lineage>
        <taxon>Eukaryota</taxon>
        <taxon>Viridiplantae</taxon>
        <taxon>Streptophyta</taxon>
        <taxon>Embryophyta</taxon>
        <taxon>Tracheophyta</taxon>
        <taxon>Spermatophyta</taxon>
        <taxon>Magnoliopsida</taxon>
        <taxon>eudicotyledons</taxon>
        <taxon>Gunneridae</taxon>
        <taxon>Pentapetalae</taxon>
        <taxon>rosids</taxon>
        <taxon>fabids</taxon>
        <taxon>Malpighiales</taxon>
        <taxon>Rhizophoraceae</taxon>
        <taxon>Rhizophora</taxon>
    </lineage>
</organism>
<dbReference type="EMBL" id="GGEC01042947">
    <property type="protein sequence ID" value="MBX23431.1"/>
    <property type="molecule type" value="Transcribed_RNA"/>
</dbReference>
<keyword evidence="1" id="KW-0808">Transferase</keyword>
<dbReference type="GO" id="GO:0016301">
    <property type="term" value="F:kinase activity"/>
    <property type="evidence" value="ECO:0007669"/>
    <property type="project" value="UniProtKB-KW"/>
</dbReference>
<accession>A0A2P2LZQ2</accession>
<protein>
    <submittedName>
        <fullName evidence="1">Alpha-glucan water dikinaseic-like isoform X3</fullName>
    </submittedName>
</protein>
<reference evidence="1" key="1">
    <citation type="submission" date="2018-02" db="EMBL/GenBank/DDBJ databases">
        <title>Rhizophora mucronata_Transcriptome.</title>
        <authorList>
            <person name="Meera S.P."/>
            <person name="Sreeshan A."/>
            <person name="Augustine A."/>
        </authorList>
    </citation>
    <scope>NUCLEOTIDE SEQUENCE</scope>
    <source>
        <tissue evidence="1">Leaf</tissue>
    </source>
</reference>
<sequence length="36" mass="4418">MAYSLHKVLTHCMVWKMVKYMQPYHCFFHKEVVSSK</sequence>
<proteinExistence type="predicted"/>
<name>A0A2P2LZQ2_RHIMU</name>
<evidence type="ECO:0000313" key="1">
    <source>
        <dbReference type="EMBL" id="MBX23431.1"/>
    </source>
</evidence>